<dbReference type="Pfam" id="PF13275">
    <property type="entry name" value="S4_2"/>
    <property type="match status" value="1"/>
</dbReference>
<proteinExistence type="predicted"/>
<dbReference type="PROSITE" id="PS50889">
    <property type="entry name" value="S4"/>
    <property type="match status" value="1"/>
</dbReference>
<keyword evidence="1" id="KW-0694">RNA-binding</keyword>
<dbReference type="Gene3D" id="3.10.290.10">
    <property type="entry name" value="RNA-binding S4 domain"/>
    <property type="match status" value="1"/>
</dbReference>
<dbReference type="InterPro" id="IPR036986">
    <property type="entry name" value="S4_RNA-bd_sf"/>
</dbReference>
<dbReference type="Proteomes" id="UP000291933">
    <property type="component" value="Unassembled WGS sequence"/>
</dbReference>
<dbReference type="GO" id="GO:0003723">
    <property type="term" value="F:RNA binding"/>
    <property type="evidence" value="ECO:0007669"/>
    <property type="project" value="UniProtKB-KW"/>
</dbReference>
<comment type="caution">
    <text evidence="2">The sequence shown here is derived from an EMBL/GenBank/DDBJ whole genome shotgun (WGS) entry which is preliminary data.</text>
</comment>
<dbReference type="EMBL" id="SDMR01000013">
    <property type="protein sequence ID" value="TBT94424.1"/>
    <property type="molecule type" value="Genomic_DNA"/>
</dbReference>
<organism evidence="2 3">
    <name type="scientific">Propioniciclava tarda</name>
    <dbReference type="NCBI Taxonomy" id="433330"/>
    <lineage>
        <taxon>Bacteria</taxon>
        <taxon>Bacillati</taxon>
        <taxon>Actinomycetota</taxon>
        <taxon>Actinomycetes</taxon>
        <taxon>Propionibacteriales</taxon>
        <taxon>Propionibacteriaceae</taxon>
        <taxon>Propioniciclava</taxon>
    </lineage>
</organism>
<evidence type="ECO:0000313" key="2">
    <source>
        <dbReference type="EMBL" id="TBT94424.1"/>
    </source>
</evidence>
<dbReference type="SUPFAM" id="SSF55174">
    <property type="entry name" value="Alpha-L RNA-binding motif"/>
    <property type="match status" value="1"/>
</dbReference>
<protein>
    <submittedName>
        <fullName evidence="2">RNA-binding S4 domain-containing protein</fullName>
    </submittedName>
</protein>
<dbReference type="AlphaFoldDB" id="A0A4Q9KJE6"/>
<gene>
    <name evidence="2" type="ORF">ET996_10420</name>
</gene>
<sequence length="78" mass="8277">MSEIQDVPVRLPVKLGQFLKLSGLVDSGSEASDLIASGDVDVDGELETRRGRQLHGGEIVTVTTDAWEARGRVVDASA</sequence>
<accession>A0A4Q9KJE6</accession>
<dbReference type="CDD" id="cd00165">
    <property type="entry name" value="S4"/>
    <property type="match status" value="1"/>
</dbReference>
<evidence type="ECO:0000313" key="3">
    <source>
        <dbReference type="Proteomes" id="UP000291933"/>
    </source>
</evidence>
<name>A0A4Q9KJE6_PROTD</name>
<evidence type="ECO:0000256" key="1">
    <source>
        <dbReference type="PROSITE-ProRule" id="PRU00182"/>
    </source>
</evidence>
<dbReference type="OrthoDB" id="9811532at2"/>
<keyword evidence="3" id="KW-1185">Reference proteome</keyword>
<reference evidence="2 3" key="1">
    <citation type="submission" date="2019-01" db="EMBL/GenBank/DDBJ databases">
        <title>Lactibacter flavus gen. nov., sp. nov., a novel bacterium of the family Propionibacteriaceae isolated from raw milk and dairy products.</title>
        <authorList>
            <person name="Huptas C."/>
            <person name="Wenning M."/>
            <person name="Breitenwieser F."/>
            <person name="Doll E."/>
            <person name="Von Neubeck M."/>
            <person name="Busse H.-J."/>
            <person name="Scherer S."/>
        </authorList>
    </citation>
    <scope>NUCLEOTIDE SEQUENCE [LARGE SCALE GENOMIC DNA]</scope>
    <source>
        <strain evidence="2 3">DSM 22130</strain>
    </source>
</reference>
<dbReference type="RefSeq" id="WP_131172504.1">
    <property type="nucleotide sequence ID" value="NZ_FXTL01000013.1"/>
</dbReference>